<protein>
    <submittedName>
        <fullName evidence="2">Uncharacterized protein</fullName>
    </submittedName>
</protein>
<feature type="compositionally biased region" description="Polar residues" evidence="1">
    <location>
        <begin position="136"/>
        <end position="151"/>
    </location>
</feature>
<feature type="compositionally biased region" description="Basic and acidic residues" evidence="1">
    <location>
        <begin position="47"/>
        <end position="61"/>
    </location>
</feature>
<dbReference type="AlphaFoldDB" id="A0A8H5Y6R8"/>
<feature type="compositionally biased region" description="Basic residues" evidence="1">
    <location>
        <begin position="30"/>
        <end position="46"/>
    </location>
</feature>
<feature type="compositionally biased region" description="Polar residues" evidence="1">
    <location>
        <begin position="97"/>
        <end position="111"/>
    </location>
</feature>
<name>A0A8H5Y6R8_9HYPO</name>
<dbReference type="OrthoDB" id="5075576at2759"/>
<dbReference type="EMBL" id="JAAOAN010000438">
    <property type="protein sequence ID" value="KAF5706943.1"/>
    <property type="molecule type" value="Genomic_DNA"/>
</dbReference>
<sequence>MGCCGGSGRSEARGNEITARASARAMGLRKSPRSPSRFRSKNKRISHIKEDAKTREFRDVGNKAWDQSFFGGTNGFRKGKSRQRASQGSDTSRRANRSSNGSVRSMKSPTNWAKPLPQNMLVGNSNKAGGKPAGPAQSTSFRGKLRQSQAGLQGMAKTAAGIAERGRQVSEAATKVASTFGDAGRQWNANKRPTRSI</sequence>
<feature type="region of interest" description="Disordered" evidence="1">
    <location>
        <begin position="1"/>
        <end position="197"/>
    </location>
</feature>
<organism evidence="2 3">
    <name type="scientific">Fusarium mundagurra</name>
    <dbReference type="NCBI Taxonomy" id="1567541"/>
    <lineage>
        <taxon>Eukaryota</taxon>
        <taxon>Fungi</taxon>
        <taxon>Dikarya</taxon>
        <taxon>Ascomycota</taxon>
        <taxon>Pezizomycotina</taxon>
        <taxon>Sordariomycetes</taxon>
        <taxon>Hypocreomycetidae</taxon>
        <taxon>Hypocreales</taxon>
        <taxon>Nectriaceae</taxon>
        <taxon>Fusarium</taxon>
        <taxon>Fusarium fujikuroi species complex</taxon>
    </lineage>
</organism>
<evidence type="ECO:0000313" key="3">
    <source>
        <dbReference type="Proteomes" id="UP000544331"/>
    </source>
</evidence>
<evidence type="ECO:0000313" key="2">
    <source>
        <dbReference type="EMBL" id="KAF5706943.1"/>
    </source>
</evidence>
<comment type="caution">
    <text evidence="2">The sequence shown here is derived from an EMBL/GenBank/DDBJ whole genome shotgun (WGS) entry which is preliminary data.</text>
</comment>
<gene>
    <name evidence="2" type="ORF">FMUND_11353</name>
</gene>
<accession>A0A8H5Y6R8</accession>
<proteinExistence type="predicted"/>
<evidence type="ECO:0000256" key="1">
    <source>
        <dbReference type="SAM" id="MobiDB-lite"/>
    </source>
</evidence>
<dbReference type="Proteomes" id="UP000544331">
    <property type="component" value="Unassembled WGS sequence"/>
</dbReference>
<reference evidence="2 3" key="1">
    <citation type="submission" date="2020-05" db="EMBL/GenBank/DDBJ databases">
        <title>Identification and distribution of gene clusters putatively required for synthesis of sphingolipid metabolism inhibitors in phylogenetically diverse species of the filamentous fungus Fusarium.</title>
        <authorList>
            <person name="Kim H.-S."/>
            <person name="Busman M."/>
            <person name="Brown D.W."/>
            <person name="Divon H."/>
            <person name="Uhlig S."/>
            <person name="Proctor R.H."/>
        </authorList>
    </citation>
    <scope>NUCLEOTIDE SEQUENCE [LARGE SCALE GENOMIC DNA]</scope>
    <source>
        <strain evidence="2 3">NRRL 66235</strain>
    </source>
</reference>
<keyword evidence="3" id="KW-1185">Reference proteome</keyword>